<evidence type="ECO:0000313" key="3">
    <source>
        <dbReference type="Proteomes" id="UP000230750"/>
    </source>
</evidence>
<accession>A0A2G8K3C8</accession>
<feature type="signal peptide" evidence="1">
    <location>
        <begin position="1"/>
        <end position="18"/>
    </location>
</feature>
<dbReference type="AlphaFoldDB" id="A0A2G8K3C8"/>
<keyword evidence="3" id="KW-1185">Reference proteome</keyword>
<evidence type="ECO:0000256" key="1">
    <source>
        <dbReference type="SAM" id="SignalP"/>
    </source>
</evidence>
<dbReference type="Proteomes" id="UP000230750">
    <property type="component" value="Unassembled WGS sequence"/>
</dbReference>
<feature type="chain" id="PRO_5013869872" evidence="1">
    <location>
        <begin position="19"/>
        <end position="303"/>
    </location>
</feature>
<comment type="caution">
    <text evidence="2">The sequence shown here is derived from an EMBL/GenBank/DDBJ whole genome shotgun (WGS) entry which is preliminary data.</text>
</comment>
<dbReference type="OrthoDB" id="10466998at2759"/>
<sequence length="303" mass="33885">MFGVYVFLYVLLSCYSAAEVIPSLRSARNVGTVARFPVSREALEAELRRLEGLDDICGDEVNLRVAEGLPRDSYDQSQYAEVTVTYQTITDRTLEAEMCNTLRDSVSTESRYMSIAMPFVSDKRHGLLSLAIFSNDDKTVMVPFDTNRNAVQRIDSIEENNDGTVTFRKGDDVMVLVMQHDAGCQSDALVEDDFNVVYGEHLTMTNYPAPFDWGCDILQSATSFCQVLADYRCQLNRVNGDVCTVSSNGASKRCSAKMSVQTMTGFFRNAAPFLADMTPTESFEAEWIDREHDVGLQFPCFTP</sequence>
<gene>
    <name evidence="2" type="ORF">BSL78_20620</name>
</gene>
<name>A0A2G8K3C8_STIJA</name>
<reference evidence="2 3" key="1">
    <citation type="journal article" date="2017" name="PLoS Biol.">
        <title>The sea cucumber genome provides insights into morphological evolution and visceral regeneration.</title>
        <authorList>
            <person name="Zhang X."/>
            <person name="Sun L."/>
            <person name="Yuan J."/>
            <person name="Sun Y."/>
            <person name="Gao Y."/>
            <person name="Zhang L."/>
            <person name="Li S."/>
            <person name="Dai H."/>
            <person name="Hamel J.F."/>
            <person name="Liu C."/>
            <person name="Yu Y."/>
            <person name="Liu S."/>
            <person name="Lin W."/>
            <person name="Guo K."/>
            <person name="Jin S."/>
            <person name="Xu P."/>
            <person name="Storey K.B."/>
            <person name="Huan P."/>
            <person name="Zhang T."/>
            <person name="Zhou Y."/>
            <person name="Zhang J."/>
            <person name="Lin C."/>
            <person name="Li X."/>
            <person name="Xing L."/>
            <person name="Huo D."/>
            <person name="Sun M."/>
            <person name="Wang L."/>
            <person name="Mercier A."/>
            <person name="Li F."/>
            <person name="Yang H."/>
            <person name="Xiang J."/>
        </authorList>
    </citation>
    <scope>NUCLEOTIDE SEQUENCE [LARGE SCALE GENOMIC DNA]</scope>
    <source>
        <strain evidence="2">Shaxun</strain>
        <tissue evidence="2">Muscle</tissue>
    </source>
</reference>
<proteinExistence type="predicted"/>
<organism evidence="2 3">
    <name type="scientific">Stichopus japonicus</name>
    <name type="common">Sea cucumber</name>
    <dbReference type="NCBI Taxonomy" id="307972"/>
    <lineage>
        <taxon>Eukaryota</taxon>
        <taxon>Metazoa</taxon>
        <taxon>Echinodermata</taxon>
        <taxon>Eleutherozoa</taxon>
        <taxon>Echinozoa</taxon>
        <taxon>Holothuroidea</taxon>
        <taxon>Aspidochirotacea</taxon>
        <taxon>Aspidochirotida</taxon>
        <taxon>Stichopodidae</taxon>
        <taxon>Apostichopus</taxon>
    </lineage>
</organism>
<evidence type="ECO:0000313" key="2">
    <source>
        <dbReference type="EMBL" id="PIK42518.1"/>
    </source>
</evidence>
<keyword evidence="1" id="KW-0732">Signal</keyword>
<dbReference type="EMBL" id="MRZV01000927">
    <property type="protein sequence ID" value="PIK42518.1"/>
    <property type="molecule type" value="Genomic_DNA"/>
</dbReference>
<protein>
    <submittedName>
        <fullName evidence="2">Uncharacterized protein</fullName>
    </submittedName>
</protein>